<name>W9REB2_9ROSA</name>
<gene>
    <name evidence="1" type="ORF">L484_025720</name>
</gene>
<organism evidence="1 2">
    <name type="scientific">Morus notabilis</name>
    <dbReference type="NCBI Taxonomy" id="981085"/>
    <lineage>
        <taxon>Eukaryota</taxon>
        <taxon>Viridiplantae</taxon>
        <taxon>Streptophyta</taxon>
        <taxon>Embryophyta</taxon>
        <taxon>Tracheophyta</taxon>
        <taxon>Spermatophyta</taxon>
        <taxon>Magnoliopsida</taxon>
        <taxon>eudicotyledons</taxon>
        <taxon>Gunneridae</taxon>
        <taxon>Pentapetalae</taxon>
        <taxon>rosids</taxon>
        <taxon>fabids</taxon>
        <taxon>Rosales</taxon>
        <taxon>Moraceae</taxon>
        <taxon>Moreae</taxon>
        <taxon>Morus</taxon>
    </lineage>
</organism>
<dbReference type="Proteomes" id="UP000030645">
    <property type="component" value="Unassembled WGS sequence"/>
</dbReference>
<dbReference type="EMBL" id="KE344562">
    <property type="protein sequence ID" value="EXB67241.1"/>
    <property type="molecule type" value="Genomic_DNA"/>
</dbReference>
<reference evidence="2" key="1">
    <citation type="submission" date="2013-01" db="EMBL/GenBank/DDBJ databases">
        <title>Draft Genome Sequence of a Mulberry Tree, Morus notabilis C.K. Schneid.</title>
        <authorList>
            <person name="He N."/>
            <person name="Zhao S."/>
        </authorList>
    </citation>
    <scope>NUCLEOTIDE SEQUENCE</scope>
</reference>
<dbReference type="AlphaFoldDB" id="W9REB2"/>
<proteinExistence type="predicted"/>
<evidence type="ECO:0000313" key="2">
    <source>
        <dbReference type="Proteomes" id="UP000030645"/>
    </source>
</evidence>
<sequence length="111" mass="11719">MPRPSHSPFHFTLNPSSSHSSFIIIHSSSSSQSLTVPRCSSPFLTLAVLQSLVVPHTRRSSPFIIPDSCDLSATSRGVGHPNGNPIKSSDLSTFIATHEGQVGNGGAIILD</sequence>
<accession>W9REB2</accession>
<protein>
    <submittedName>
        <fullName evidence="1">Uncharacterized protein</fullName>
    </submittedName>
</protein>
<keyword evidence="2" id="KW-1185">Reference proteome</keyword>
<evidence type="ECO:0000313" key="1">
    <source>
        <dbReference type="EMBL" id="EXB67241.1"/>
    </source>
</evidence>